<reference evidence="5" key="1">
    <citation type="submission" date="2024-02" db="UniProtKB">
        <authorList>
            <consortium name="WormBaseParasite"/>
        </authorList>
    </citation>
    <scope>IDENTIFICATION</scope>
</reference>
<dbReference type="InterPro" id="IPR036397">
    <property type="entry name" value="RNaseH_sf"/>
</dbReference>
<protein>
    <submittedName>
        <fullName evidence="5">Piwi domain-containing protein</fullName>
    </submittedName>
</protein>
<dbReference type="SMART" id="SM00949">
    <property type="entry name" value="PAZ"/>
    <property type="match status" value="1"/>
</dbReference>
<dbReference type="Pfam" id="PF02171">
    <property type="entry name" value="Piwi"/>
    <property type="match status" value="1"/>
</dbReference>
<feature type="domain" description="Piwi" evidence="3">
    <location>
        <begin position="720"/>
        <end position="876"/>
    </location>
</feature>
<evidence type="ECO:0000313" key="4">
    <source>
        <dbReference type="Proteomes" id="UP000887575"/>
    </source>
</evidence>
<proteinExistence type="inferred from homology"/>
<dbReference type="PANTHER" id="PTHR22891">
    <property type="entry name" value="EUKARYOTIC TRANSLATION INITIATION FACTOR 2C"/>
    <property type="match status" value="1"/>
</dbReference>
<keyword evidence="4" id="KW-1185">Reference proteome</keyword>
<dbReference type="Pfam" id="PF02170">
    <property type="entry name" value="PAZ"/>
    <property type="match status" value="1"/>
</dbReference>
<dbReference type="PROSITE" id="PS50821">
    <property type="entry name" value="PAZ"/>
    <property type="match status" value="1"/>
</dbReference>
<evidence type="ECO:0000313" key="5">
    <source>
        <dbReference type="WBParaSite" id="MBELARI_LOCUS17614"/>
    </source>
</evidence>
<dbReference type="Gene3D" id="3.40.50.2300">
    <property type="match status" value="1"/>
</dbReference>
<dbReference type="InterPro" id="IPR036085">
    <property type="entry name" value="PAZ_dom_sf"/>
</dbReference>
<dbReference type="WBParaSite" id="MBELARI_LOCUS17614">
    <property type="protein sequence ID" value="MBELARI_LOCUS17614"/>
    <property type="gene ID" value="MBELARI_LOCUS17614"/>
</dbReference>
<evidence type="ECO:0000259" key="3">
    <source>
        <dbReference type="PROSITE" id="PS50822"/>
    </source>
</evidence>
<evidence type="ECO:0000259" key="2">
    <source>
        <dbReference type="PROSITE" id="PS50821"/>
    </source>
</evidence>
<dbReference type="Gene3D" id="3.30.420.10">
    <property type="entry name" value="Ribonuclease H-like superfamily/Ribonuclease H"/>
    <property type="match status" value="1"/>
</dbReference>
<accession>A0AAF3ETW7</accession>
<feature type="domain" description="PAZ" evidence="2">
    <location>
        <begin position="290"/>
        <end position="401"/>
    </location>
</feature>
<dbReference type="PROSITE" id="PS50822">
    <property type="entry name" value="PIWI"/>
    <property type="match status" value="1"/>
</dbReference>
<sequence>MDLVAGIRQLRVQSTSSSESEPVFMPAKPMEANPLGEPVALWSNVFPVKVHEHGVKLYQYEVDVFLSKKPFTDDMEEKDKFVVTRTPFHGARAAQGKEICGKLMECVFKQEEVLPWNKVFYDHHRMLFTTERIDNEGESIFCQIPLKEMERDEPVFKPFAYGKVELVYKGELEFSEKSISTLNGAPSGIARAKFLGKFVEIAASKYCLDGVVNNHSEQHKAASAFLYLSGNRVYSTLNGETLPEGKELLLGLRKTFDLIEGTQGRGHVEFGIPMDASKVCFIRANFAIETAKLVCKKTFQEPNMFTREDVEKLNRVLKGAVVVARYSNIHQNMKIDKIVMENACTQSFKTDLKSEETTFTVEEYFRTQRNETLKYPYAPLAQVTRGGRQNYFPLEFLGIMAGNVVHTEKQTPEIMSTIVKSSAMVPLARMNAIIDQANQQKVLGVKEMAGLIVEQNPYEVNGRILPPPQFQYQGQSVSQPLDERGSWKIPMRSQYAITKKVIRKWAFFVVKDGELSFAPNPFMARLILECNAKGLCVPAFAHSGLIRSDQLEATFQKLVVDEYDFAFFAMDDQLKLQDQLKYLERKYSVATQNVKLSTVEVIVSSSGRPATVANIVQKLNCKMGGLNHSLARQGTQFNESFKDGNIFVLGIGDVMPLGNTPGLEVEGNLPVVLSYAGNFSTVPNALIGDFMIENLPLDDAKISGAKIFDKVCEAMAGAKRRMPKNVVIYRMGSTDLDMKRIMEQEIKEIRGKLDQDARLLYIMVHKDHAVRFFKKNLVARENPTKQNIRPGTVVDTCVTHPHHREFYLNAHVGLQGTAKTPRYTVLYDDSDSTMAYLEAMTYDLCFMHQIVNLPTALPSPLRIAEEYGNRGKRILLKHWEENGVDTGNFQNLKQALEYKYAEKFKDRRINA</sequence>
<dbReference type="Gene3D" id="2.170.260.10">
    <property type="entry name" value="paz domain"/>
    <property type="match status" value="1"/>
</dbReference>
<dbReference type="InterPro" id="IPR003165">
    <property type="entry name" value="Piwi"/>
</dbReference>
<comment type="similarity">
    <text evidence="1">Belongs to the argonaute family.</text>
</comment>
<dbReference type="SUPFAM" id="SSF101690">
    <property type="entry name" value="PAZ domain"/>
    <property type="match status" value="1"/>
</dbReference>
<organism evidence="4 5">
    <name type="scientific">Mesorhabditis belari</name>
    <dbReference type="NCBI Taxonomy" id="2138241"/>
    <lineage>
        <taxon>Eukaryota</taxon>
        <taxon>Metazoa</taxon>
        <taxon>Ecdysozoa</taxon>
        <taxon>Nematoda</taxon>
        <taxon>Chromadorea</taxon>
        <taxon>Rhabditida</taxon>
        <taxon>Rhabditina</taxon>
        <taxon>Rhabditomorpha</taxon>
        <taxon>Rhabditoidea</taxon>
        <taxon>Rhabditidae</taxon>
        <taxon>Mesorhabditinae</taxon>
        <taxon>Mesorhabditis</taxon>
    </lineage>
</organism>
<evidence type="ECO:0000256" key="1">
    <source>
        <dbReference type="RuleBase" id="RU361178"/>
    </source>
</evidence>
<dbReference type="CDD" id="cd02846">
    <property type="entry name" value="PAZ_argonaute_like"/>
    <property type="match status" value="1"/>
</dbReference>
<name>A0AAF3ETW7_9BILA</name>
<dbReference type="Proteomes" id="UP000887575">
    <property type="component" value="Unassembled WGS sequence"/>
</dbReference>
<dbReference type="InterPro" id="IPR012337">
    <property type="entry name" value="RNaseH-like_sf"/>
</dbReference>
<dbReference type="SMART" id="SM00950">
    <property type="entry name" value="Piwi"/>
    <property type="match status" value="1"/>
</dbReference>
<dbReference type="SUPFAM" id="SSF53098">
    <property type="entry name" value="Ribonuclease H-like"/>
    <property type="match status" value="1"/>
</dbReference>
<dbReference type="InterPro" id="IPR003100">
    <property type="entry name" value="PAZ_dom"/>
</dbReference>
<dbReference type="AlphaFoldDB" id="A0AAF3ETW7"/>
<dbReference type="GO" id="GO:0003723">
    <property type="term" value="F:RNA binding"/>
    <property type="evidence" value="ECO:0007669"/>
    <property type="project" value="InterPro"/>
</dbReference>